<comment type="caution">
    <text evidence="2">The sequence shown here is derived from an EMBL/GenBank/DDBJ whole genome shotgun (WGS) entry which is preliminary data.</text>
</comment>
<dbReference type="InterPro" id="IPR035986">
    <property type="entry name" value="PKD_dom_sf"/>
</dbReference>
<dbReference type="SUPFAM" id="SSF49299">
    <property type="entry name" value="PKD domain"/>
    <property type="match status" value="1"/>
</dbReference>
<dbReference type="InterPro" id="IPR026595">
    <property type="entry name" value="CHP04279"/>
</dbReference>
<dbReference type="Pfam" id="PF18911">
    <property type="entry name" value="PKD_4"/>
    <property type="match status" value="1"/>
</dbReference>
<dbReference type="SMART" id="SM00089">
    <property type="entry name" value="PKD"/>
    <property type="match status" value="1"/>
</dbReference>
<dbReference type="InterPro" id="IPR013783">
    <property type="entry name" value="Ig-like_fold"/>
</dbReference>
<dbReference type="PROSITE" id="PS50093">
    <property type="entry name" value="PKD"/>
    <property type="match status" value="1"/>
</dbReference>
<feature type="non-terminal residue" evidence="2">
    <location>
        <position position="1"/>
    </location>
</feature>
<feature type="domain" description="PKD" evidence="1">
    <location>
        <begin position="136"/>
        <end position="224"/>
    </location>
</feature>
<dbReference type="EMBL" id="BARS01002971">
    <property type="protein sequence ID" value="GAF75618.1"/>
    <property type="molecule type" value="Genomic_DNA"/>
</dbReference>
<gene>
    <name evidence="2" type="ORF">S01H1_05714</name>
</gene>
<organism evidence="2">
    <name type="scientific">marine sediment metagenome</name>
    <dbReference type="NCBI Taxonomy" id="412755"/>
    <lineage>
        <taxon>unclassified sequences</taxon>
        <taxon>metagenomes</taxon>
        <taxon>ecological metagenomes</taxon>
    </lineage>
</organism>
<dbReference type="Gene3D" id="2.60.40.10">
    <property type="entry name" value="Immunoglobulins"/>
    <property type="match status" value="1"/>
</dbReference>
<dbReference type="AlphaFoldDB" id="X0S3H2"/>
<name>X0S3H2_9ZZZZ</name>
<accession>X0S3H2</accession>
<evidence type="ECO:0000313" key="2">
    <source>
        <dbReference type="EMBL" id="GAF75618.1"/>
    </source>
</evidence>
<evidence type="ECO:0000259" key="1">
    <source>
        <dbReference type="PROSITE" id="PS50093"/>
    </source>
</evidence>
<protein>
    <recommendedName>
        <fullName evidence="1">PKD domain-containing protein</fullName>
    </recommendedName>
</protein>
<feature type="non-terminal residue" evidence="2">
    <location>
        <position position="487"/>
    </location>
</feature>
<dbReference type="NCBIfam" id="TIGR04279">
    <property type="entry name" value="TIGR04279 domain"/>
    <property type="match status" value="1"/>
</dbReference>
<proteinExistence type="predicted"/>
<dbReference type="InterPro" id="IPR022409">
    <property type="entry name" value="PKD/Chitinase_dom"/>
</dbReference>
<reference evidence="2" key="1">
    <citation type="journal article" date="2014" name="Front. Microbiol.">
        <title>High frequency of phylogenetically diverse reductive dehalogenase-homologous genes in deep subseafloor sedimentary metagenomes.</title>
        <authorList>
            <person name="Kawai M."/>
            <person name="Futagami T."/>
            <person name="Toyoda A."/>
            <person name="Takaki Y."/>
            <person name="Nishi S."/>
            <person name="Hori S."/>
            <person name="Arai W."/>
            <person name="Tsubouchi T."/>
            <person name="Morono Y."/>
            <person name="Uchiyama I."/>
            <person name="Ito T."/>
            <person name="Fujiyama A."/>
            <person name="Inagaki F."/>
            <person name="Takami H."/>
        </authorList>
    </citation>
    <scope>NUCLEOTIDE SEQUENCE</scope>
    <source>
        <strain evidence="2">Expedition CK06-06</strain>
    </source>
</reference>
<dbReference type="InterPro" id="IPR000601">
    <property type="entry name" value="PKD_dom"/>
</dbReference>
<sequence length="487" mass="53396">GSYIHAAALIRESAYSGMVKIKTDGDVPTTQLFINGALMADGVLFTEFFLGTKGQSDITTTLIEEKLMTAFDTNELTFGHTTATHTGSMSLSTSSLPTGNYILLVGVWEDFETRIVGLKQTNVKIYTPSVPPINKPPIAEAGPDQSAWIDETVYFDASDSYDPDGYIYGWIWDLGDGTTAYDEKVSHEYSEPGTYTVTLTVTDSRLGRDSDTCTVEVSEPAAPVSDICSERITDAEEGYMVDATDEANTTVTLTTTEPVTVTIIKYEGNPHPEDPLPAMALPNYVDVQVSNPDAVDWPIYVEMSYTDEEIGELDESTFGIYYWMDEAWKRCSNTGVNTMTNVVWAYMTAEEASGSPIVIAGMHAITPPPLPPFLDNLVITPSELELGDEVTISLDIMNPNDRHYSYIVTMKIGELILLIDSDMEAYESKTLSRTITMNTIGDISVTVDGMTESFTVNAPPKPAEFVVSGLSIEPEEITLREGIDDWT</sequence>
<dbReference type="CDD" id="cd00146">
    <property type="entry name" value="PKD"/>
    <property type="match status" value="1"/>
</dbReference>